<name>A0A1E8F1F9_9CLOT</name>
<dbReference type="NCBIfam" id="TIGR02876">
    <property type="entry name" value="spore_yqfD"/>
    <property type="match status" value="1"/>
</dbReference>
<feature type="transmembrane region" description="Helical" evidence="1">
    <location>
        <begin position="87"/>
        <end position="110"/>
    </location>
</feature>
<keyword evidence="1" id="KW-0472">Membrane</keyword>
<dbReference type="Proteomes" id="UP000175744">
    <property type="component" value="Unassembled WGS sequence"/>
</dbReference>
<proteinExistence type="predicted"/>
<dbReference type="Pfam" id="PF06898">
    <property type="entry name" value="YqfD"/>
    <property type="match status" value="1"/>
</dbReference>
<evidence type="ECO:0000313" key="2">
    <source>
        <dbReference type="EMBL" id="OFI07182.1"/>
    </source>
</evidence>
<dbReference type="EMBL" id="LZFO01000004">
    <property type="protein sequence ID" value="OFI07182.1"/>
    <property type="molecule type" value="Genomic_DNA"/>
</dbReference>
<reference evidence="2 3" key="1">
    <citation type="submission" date="2016-06" db="EMBL/GenBank/DDBJ databases">
        <title>Genome sequence of Clostridium acetireducens DSM 10703.</title>
        <authorList>
            <person name="Poehlein A."/>
            <person name="Fluechter S."/>
            <person name="Duerre P."/>
            <person name="Daniel R."/>
        </authorList>
    </citation>
    <scope>NUCLEOTIDE SEQUENCE [LARGE SCALE GENOMIC DNA]</scope>
    <source>
        <strain evidence="2 3">DSM 10703</strain>
    </source>
</reference>
<protein>
    <submittedName>
        <fullName evidence="2">Putative stage IV sporulation protein YqfD</fullName>
    </submittedName>
</protein>
<organism evidence="2 3">
    <name type="scientific">Clostridium acetireducens DSM 10703</name>
    <dbReference type="NCBI Taxonomy" id="1121290"/>
    <lineage>
        <taxon>Bacteria</taxon>
        <taxon>Bacillati</taxon>
        <taxon>Bacillota</taxon>
        <taxon>Clostridia</taxon>
        <taxon>Eubacteriales</taxon>
        <taxon>Clostridiaceae</taxon>
        <taxon>Clostridium</taxon>
    </lineage>
</organism>
<dbReference type="PATRIC" id="fig|1121290.3.peg.379"/>
<keyword evidence="1" id="KW-1133">Transmembrane helix</keyword>
<comment type="caution">
    <text evidence="2">The sequence shown here is derived from an EMBL/GenBank/DDBJ whole genome shotgun (WGS) entry which is preliminary data.</text>
</comment>
<dbReference type="PIRSF" id="PIRSF029895">
    <property type="entry name" value="SpoIV"/>
    <property type="match status" value="1"/>
</dbReference>
<dbReference type="InterPro" id="IPR010690">
    <property type="entry name" value="YqfD"/>
</dbReference>
<keyword evidence="1" id="KW-0812">Transmembrane</keyword>
<keyword evidence="3" id="KW-1185">Reference proteome</keyword>
<dbReference type="STRING" id="1121290.CLAOCE_03730"/>
<gene>
    <name evidence="2" type="ORF">CLOACE_03730</name>
</gene>
<dbReference type="RefSeq" id="WP_175429422.1">
    <property type="nucleotide sequence ID" value="NZ_LZFO01000004.1"/>
</dbReference>
<evidence type="ECO:0000256" key="1">
    <source>
        <dbReference type="SAM" id="Phobius"/>
    </source>
</evidence>
<sequence length="379" mass="44071">MSLKKFKKGIVIIEAQSLIPERFINLLWKNNVHIKNLVKKSITTIVFSAKLKDYDKIDKIAKSIGVKIKILKRRGLSFLIIKAKRRVALVLGLIVFISIIYYLSTFIWVIDISSERTISPYEIRQQLMSYGIKPGVRKKQINVYNIEEDLIRNNDSIMWVRARIEGAKLKIKAAERQSPPEIISQDTPCDLIAKRDAEVIRIYTTAGTSVVKPGDIIKKGQVLVKGEEGKEEMSYLVHAKGNVIGRTFYEEIKEVNNKAVKRQKTGKKLENIYIKFKNKKFYIKKNKNKFDKYDRIENNKYCIGKDIYYEVKETYYNKDINKLVEKTSNELYDKITSNFDKSVKVVDKIVDYKPCKNDYYNVRILVVAEENIAMPSKIE</sequence>
<accession>A0A1E8F1F9</accession>
<evidence type="ECO:0000313" key="3">
    <source>
        <dbReference type="Proteomes" id="UP000175744"/>
    </source>
</evidence>
<dbReference type="AlphaFoldDB" id="A0A1E8F1F9"/>